<gene>
    <name evidence="2" type="ordered locus">DGo_PC0206</name>
</gene>
<name>H8H3A1_DEIGI</name>
<accession>H8H3A1</accession>
<dbReference type="InterPro" id="IPR012337">
    <property type="entry name" value="RNaseH-like_sf"/>
</dbReference>
<reference evidence="2 3" key="1">
    <citation type="journal article" date="2012" name="PLoS ONE">
        <title>Genome sequence and transcriptome analysis of the radioresistant bacterium Deinococcus gobiensis: insights into the extreme environmental adaptations.</title>
        <authorList>
            <person name="Yuan M."/>
            <person name="Chen M."/>
            <person name="Zhang W."/>
            <person name="Lu W."/>
            <person name="Wang J."/>
            <person name="Yang M."/>
            <person name="Zhao P."/>
            <person name="Tang R."/>
            <person name="Li X."/>
            <person name="Hao Y."/>
            <person name="Zhou Z."/>
            <person name="Zhan Y."/>
            <person name="Yu H."/>
            <person name="Teng C."/>
            <person name="Yan Y."/>
            <person name="Ping S."/>
            <person name="Wang Y."/>
            <person name="Lin M."/>
        </authorList>
    </citation>
    <scope>NUCLEOTIDE SEQUENCE [LARGE SCALE GENOMIC DNA]</scope>
    <source>
        <strain evidence="3">DSM 21396 / JCM 16679 / CGMCC 1.7299 / I-0</strain>
        <plasmid evidence="2">P3</plasmid>
    </source>
</reference>
<feature type="domain" description="Transposase IS701-like DDE" evidence="1">
    <location>
        <begin position="1"/>
        <end position="234"/>
    </location>
</feature>
<organism evidence="2 3">
    <name type="scientific">Deinococcus gobiensis (strain DSM 21396 / JCM 16679 / CGMCC 1.7299 / I-0)</name>
    <dbReference type="NCBI Taxonomy" id="745776"/>
    <lineage>
        <taxon>Bacteria</taxon>
        <taxon>Thermotogati</taxon>
        <taxon>Deinococcota</taxon>
        <taxon>Deinococci</taxon>
        <taxon>Deinococcales</taxon>
        <taxon>Deinococcaceae</taxon>
        <taxon>Deinococcus</taxon>
    </lineage>
</organism>
<dbReference type="PANTHER" id="PTHR33627:SF1">
    <property type="entry name" value="TRANSPOSASE"/>
    <property type="match status" value="1"/>
</dbReference>
<dbReference type="HOGENOM" id="CLU_033141_3_0_0"/>
<dbReference type="PANTHER" id="PTHR33627">
    <property type="entry name" value="TRANSPOSASE"/>
    <property type="match status" value="1"/>
</dbReference>
<geneLocation type="plasmid" evidence="2 3">
    <name>P3</name>
</geneLocation>
<proteinExistence type="predicted"/>
<dbReference type="KEGG" id="dgo:DGo_PC0206"/>
<evidence type="ECO:0000259" key="1">
    <source>
        <dbReference type="Pfam" id="PF13546"/>
    </source>
</evidence>
<dbReference type="NCBIfam" id="NF033540">
    <property type="entry name" value="transpos_IS701"/>
    <property type="match status" value="1"/>
</dbReference>
<evidence type="ECO:0000313" key="2">
    <source>
        <dbReference type="EMBL" id="AFD27998.1"/>
    </source>
</evidence>
<keyword evidence="2" id="KW-0614">Plasmid</keyword>
<keyword evidence="3" id="KW-1185">Reference proteome</keyword>
<dbReference type="Proteomes" id="UP000007575">
    <property type="component" value="Plasmid P3"/>
</dbReference>
<dbReference type="InterPro" id="IPR038721">
    <property type="entry name" value="IS701-like_DDE_dom"/>
</dbReference>
<dbReference type="Pfam" id="PF13546">
    <property type="entry name" value="DDE_5"/>
    <property type="match status" value="1"/>
</dbReference>
<dbReference type="AlphaFoldDB" id="H8H3A1"/>
<dbReference type="InterPro" id="IPR039365">
    <property type="entry name" value="IS701-like"/>
</dbReference>
<protein>
    <submittedName>
        <fullName evidence="2">Transposase IS4 family protein</fullName>
    </submittedName>
</protein>
<dbReference type="SUPFAM" id="SSF53098">
    <property type="entry name" value="Ribonuclease H-like"/>
    <property type="match status" value="1"/>
</dbReference>
<sequence>MQPLADQVAPGKQDHLQHFITDSPWTTEGLERIVADRAGHLLGGKDAVLIIDDTCLTKFGSRSVGVGRQYSGQAGKITNCQCLVSVTLARNEIPIPLRLRLFLPSEWSTNPERCVQAGIPAEHPLGSTKWELALREIDDLTGSVQYGMVLADAGYGVNAKFRHALTARGLRWSVGTIRTQHVYPAHVHLIPIPKHFRGRPQKHPTPSEDAETIEAVLSRERWRHVLWRQGTKGPLVGTFAAKYVRLADGNENTRGQHLPGEGAWVIGEQRGRGERKYYLCNLPSETSFDHLIRVTKQRWACELGHRELKQEVGLSHFEGRSWQGLNHHATLCLVALLFLQWLRLAQLDGFFGESVPEIRREIAGEVPQRSGDRCRLCVCCTALFSGP</sequence>
<evidence type="ECO:0000313" key="3">
    <source>
        <dbReference type="Proteomes" id="UP000007575"/>
    </source>
</evidence>
<dbReference type="eggNOG" id="COG5659">
    <property type="taxonomic scope" value="Bacteria"/>
</dbReference>
<dbReference type="EMBL" id="CP002194">
    <property type="protein sequence ID" value="AFD27998.1"/>
    <property type="molecule type" value="Genomic_DNA"/>
</dbReference>